<protein>
    <submittedName>
        <fullName evidence="2">Putative secreted protein</fullName>
    </submittedName>
</protein>
<dbReference type="AlphaFoldDB" id="A0A2M4B1K2"/>
<sequence>MFSHLRRSRCFAMRTVCLHSCLCASCAHRLVIRCIKLDQRSLLVIGEATLLEYYCCMIVCFHETCKDHFSPAFIWTKKRMRKLDADVVVP</sequence>
<evidence type="ECO:0000313" key="2">
    <source>
        <dbReference type="EMBL" id="MBW46934.1"/>
    </source>
</evidence>
<reference evidence="2" key="1">
    <citation type="submission" date="2018-01" db="EMBL/GenBank/DDBJ databases">
        <title>An insight into the sialome of Amazonian anophelines.</title>
        <authorList>
            <person name="Ribeiro J.M."/>
            <person name="Scarpassa V."/>
            <person name="Calvo E."/>
        </authorList>
    </citation>
    <scope>NUCLEOTIDE SEQUENCE</scope>
    <source>
        <tissue evidence="2">Salivary glands</tissue>
    </source>
</reference>
<feature type="signal peptide" evidence="1">
    <location>
        <begin position="1"/>
        <end position="27"/>
    </location>
</feature>
<evidence type="ECO:0000256" key="1">
    <source>
        <dbReference type="SAM" id="SignalP"/>
    </source>
</evidence>
<keyword evidence="1" id="KW-0732">Signal</keyword>
<proteinExistence type="predicted"/>
<organism evidence="2">
    <name type="scientific">Anopheles triannulatus</name>
    <dbReference type="NCBI Taxonomy" id="58253"/>
    <lineage>
        <taxon>Eukaryota</taxon>
        <taxon>Metazoa</taxon>
        <taxon>Ecdysozoa</taxon>
        <taxon>Arthropoda</taxon>
        <taxon>Hexapoda</taxon>
        <taxon>Insecta</taxon>
        <taxon>Pterygota</taxon>
        <taxon>Neoptera</taxon>
        <taxon>Endopterygota</taxon>
        <taxon>Diptera</taxon>
        <taxon>Nematocera</taxon>
        <taxon>Culicoidea</taxon>
        <taxon>Culicidae</taxon>
        <taxon>Anophelinae</taxon>
        <taxon>Anopheles</taxon>
    </lineage>
</organism>
<accession>A0A2M4B1K2</accession>
<feature type="chain" id="PRO_5014954129" evidence="1">
    <location>
        <begin position="28"/>
        <end position="90"/>
    </location>
</feature>
<dbReference type="EMBL" id="GGFK01013613">
    <property type="protein sequence ID" value="MBW46934.1"/>
    <property type="molecule type" value="Transcribed_RNA"/>
</dbReference>
<name>A0A2M4B1K2_9DIPT</name>